<reference evidence="1 2" key="1">
    <citation type="submission" date="2016-10" db="EMBL/GenBank/DDBJ databases">
        <authorList>
            <person name="de Groot N.N."/>
        </authorList>
    </citation>
    <scope>NUCLEOTIDE SEQUENCE [LARGE SCALE GENOMIC DNA]</scope>
    <source>
        <strain evidence="2">E92,LMG 26720,CCM 7988</strain>
    </source>
</reference>
<dbReference type="AlphaFoldDB" id="A0A1I5V4G6"/>
<accession>A0A1I5V4G6</accession>
<proteinExistence type="predicted"/>
<sequence>MEFALTQEVSEPIIKNGVSDYIKQVSDNISEFLRTRDYGDDLRTLYVGIICVAPEFDFFHKVRKPKYKKGKEITIQDGRPYERTDALVYNIKLDYNVFVNADANEVKKMLAKELLMSFVIFNSIKVKLFDREGFERDVAYCLRSYAE</sequence>
<name>A0A1I5V4G6_9BACT</name>
<dbReference type="EMBL" id="FOXH01000008">
    <property type="protein sequence ID" value="SFQ02207.1"/>
    <property type="molecule type" value="Genomic_DNA"/>
</dbReference>
<evidence type="ECO:0008006" key="3">
    <source>
        <dbReference type="Google" id="ProtNLM"/>
    </source>
</evidence>
<dbReference type="OrthoDB" id="1359970at2"/>
<gene>
    <name evidence="1" type="ORF">SAMN04515674_108188</name>
</gene>
<organism evidence="1 2">
    <name type="scientific">Pseudarcicella hirudinis</name>
    <dbReference type="NCBI Taxonomy" id="1079859"/>
    <lineage>
        <taxon>Bacteria</taxon>
        <taxon>Pseudomonadati</taxon>
        <taxon>Bacteroidota</taxon>
        <taxon>Cytophagia</taxon>
        <taxon>Cytophagales</taxon>
        <taxon>Flectobacillaceae</taxon>
        <taxon>Pseudarcicella</taxon>
    </lineage>
</organism>
<evidence type="ECO:0000313" key="2">
    <source>
        <dbReference type="Proteomes" id="UP000199306"/>
    </source>
</evidence>
<protein>
    <recommendedName>
        <fullName evidence="3">Immunity protein 44</fullName>
    </recommendedName>
</protein>
<evidence type="ECO:0000313" key="1">
    <source>
        <dbReference type="EMBL" id="SFQ02207.1"/>
    </source>
</evidence>
<dbReference type="RefSeq" id="WP_092018023.1">
    <property type="nucleotide sequence ID" value="NZ_FOXH01000008.1"/>
</dbReference>
<dbReference type="Proteomes" id="UP000199306">
    <property type="component" value="Unassembled WGS sequence"/>
</dbReference>
<keyword evidence="2" id="KW-1185">Reference proteome</keyword>